<reference evidence="1" key="1">
    <citation type="journal article" date="2019" name="Sci. Rep.">
        <title>Draft genome of Tanacetum cinerariifolium, the natural source of mosquito coil.</title>
        <authorList>
            <person name="Yamashiro T."/>
            <person name="Shiraishi A."/>
            <person name="Satake H."/>
            <person name="Nakayama K."/>
        </authorList>
    </citation>
    <scope>NUCLEOTIDE SEQUENCE</scope>
</reference>
<dbReference type="EMBL" id="BKCJ010001800">
    <property type="protein sequence ID" value="GEU44108.1"/>
    <property type="molecule type" value="Genomic_DNA"/>
</dbReference>
<dbReference type="AlphaFoldDB" id="A0A6L2K3X8"/>
<name>A0A6L2K3X8_TANCI</name>
<accession>A0A6L2K3X8</accession>
<proteinExistence type="predicted"/>
<gene>
    <name evidence="1" type="ORF">Tci_016086</name>
</gene>
<evidence type="ECO:0000313" key="1">
    <source>
        <dbReference type="EMBL" id="GEU44108.1"/>
    </source>
</evidence>
<comment type="caution">
    <text evidence="1">The sequence shown here is derived from an EMBL/GenBank/DDBJ whole genome shotgun (WGS) entry which is preliminary data.</text>
</comment>
<protein>
    <submittedName>
        <fullName evidence="1">Uncharacterized protein</fullName>
    </submittedName>
</protein>
<organism evidence="1">
    <name type="scientific">Tanacetum cinerariifolium</name>
    <name type="common">Dalmatian daisy</name>
    <name type="synonym">Chrysanthemum cinerariifolium</name>
    <dbReference type="NCBI Taxonomy" id="118510"/>
    <lineage>
        <taxon>Eukaryota</taxon>
        <taxon>Viridiplantae</taxon>
        <taxon>Streptophyta</taxon>
        <taxon>Embryophyta</taxon>
        <taxon>Tracheophyta</taxon>
        <taxon>Spermatophyta</taxon>
        <taxon>Magnoliopsida</taxon>
        <taxon>eudicotyledons</taxon>
        <taxon>Gunneridae</taxon>
        <taxon>Pentapetalae</taxon>
        <taxon>asterids</taxon>
        <taxon>campanulids</taxon>
        <taxon>Asterales</taxon>
        <taxon>Asteraceae</taxon>
        <taxon>Asteroideae</taxon>
        <taxon>Anthemideae</taxon>
        <taxon>Anthemidinae</taxon>
        <taxon>Tanacetum</taxon>
    </lineage>
</organism>
<sequence length="72" mass="7940">MVCQPLFGIRIPRGGLEMSQVKDIGNLVSSVALNQAQDKWRIPRGGMEMSQVEDIGNLVSSVALNQAQDKWQ</sequence>